<sequence>MTAPASPAFHIEPLAPVDDSGLTDFYENVLVPNFPTDELEAKSGFIASVRSGGTRVLTARTAEGDLLGGAVGDWFGRSQVTLLSYLAVRPGLRGGGVGTQLMAAATDAWTAHWNPRLLVAEIEDPRYHHDTAYGDPRARLRFYERLGARFLPIPYFQPALGKSGRRVPSLMLMVFGGSAMPEHDGTVDGALVEEFLAEYFEICEGPPTTDDLPLNRLLESCRTPGGLPLVPAAELPDPRDERSVDHPRPRSTT</sequence>
<evidence type="ECO:0000259" key="2">
    <source>
        <dbReference type="PROSITE" id="PS51186"/>
    </source>
</evidence>
<proteinExistence type="predicted"/>
<gene>
    <name evidence="3" type="ORF">FXF68_36070</name>
</gene>
<dbReference type="Pfam" id="PF13508">
    <property type="entry name" value="Acetyltransf_7"/>
    <property type="match status" value="1"/>
</dbReference>
<dbReference type="InterPro" id="IPR000182">
    <property type="entry name" value="GNAT_dom"/>
</dbReference>
<keyword evidence="4" id="KW-1185">Reference proteome</keyword>
<dbReference type="GO" id="GO:0016747">
    <property type="term" value="F:acyltransferase activity, transferring groups other than amino-acyl groups"/>
    <property type="evidence" value="ECO:0007669"/>
    <property type="project" value="InterPro"/>
</dbReference>
<name>A0A5D3F745_9ACTN</name>
<dbReference type="SUPFAM" id="SSF55729">
    <property type="entry name" value="Acyl-CoA N-acyltransferases (Nat)"/>
    <property type="match status" value="1"/>
</dbReference>
<feature type="compositionally biased region" description="Basic and acidic residues" evidence="1">
    <location>
        <begin position="236"/>
        <end position="253"/>
    </location>
</feature>
<evidence type="ECO:0000313" key="3">
    <source>
        <dbReference type="EMBL" id="TYK44121.1"/>
    </source>
</evidence>
<dbReference type="CDD" id="cd04301">
    <property type="entry name" value="NAT_SF"/>
    <property type="match status" value="1"/>
</dbReference>
<dbReference type="InterPro" id="IPR016181">
    <property type="entry name" value="Acyl_CoA_acyltransferase"/>
</dbReference>
<evidence type="ECO:0000256" key="1">
    <source>
        <dbReference type="SAM" id="MobiDB-lite"/>
    </source>
</evidence>
<protein>
    <submittedName>
        <fullName evidence="3">GNAT family N-acetyltransferase</fullName>
    </submittedName>
</protein>
<dbReference type="PROSITE" id="PS51186">
    <property type="entry name" value="GNAT"/>
    <property type="match status" value="1"/>
</dbReference>
<dbReference type="AlphaFoldDB" id="A0A5D3F745"/>
<dbReference type="Gene3D" id="3.40.630.30">
    <property type="match status" value="1"/>
</dbReference>
<dbReference type="EMBL" id="VSRQ01000009">
    <property type="protein sequence ID" value="TYK44121.1"/>
    <property type="molecule type" value="Genomic_DNA"/>
</dbReference>
<keyword evidence="3" id="KW-0808">Transferase</keyword>
<evidence type="ECO:0000313" key="4">
    <source>
        <dbReference type="Proteomes" id="UP000323505"/>
    </source>
</evidence>
<accession>A0A5D3F745</accession>
<dbReference type="Proteomes" id="UP000323505">
    <property type="component" value="Unassembled WGS sequence"/>
</dbReference>
<feature type="region of interest" description="Disordered" evidence="1">
    <location>
        <begin position="228"/>
        <end position="253"/>
    </location>
</feature>
<dbReference type="RefSeq" id="WP_148767308.1">
    <property type="nucleotide sequence ID" value="NZ_VSRQ01000009.1"/>
</dbReference>
<organism evidence="3 4">
    <name type="scientific">Actinomadura decatromicini</name>
    <dbReference type="NCBI Taxonomy" id="2604572"/>
    <lineage>
        <taxon>Bacteria</taxon>
        <taxon>Bacillati</taxon>
        <taxon>Actinomycetota</taxon>
        <taxon>Actinomycetes</taxon>
        <taxon>Streptosporangiales</taxon>
        <taxon>Thermomonosporaceae</taxon>
        <taxon>Actinomadura</taxon>
    </lineage>
</organism>
<comment type="caution">
    <text evidence="3">The sequence shown here is derived from an EMBL/GenBank/DDBJ whole genome shotgun (WGS) entry which is preliminary data.</text>
</comment>
<feature type="domain" description="N-acetyltransferase" evidence="2">
    <location>
        <begin position="9"/>
        <end position="174"/>
    </location>
</feature>
<reference evidence="3 4" key="1">
    <citation type="submission" date="2019-08" db="EMBL/GenBank/DDBJ databases">
        <title>Actinomadura sp. nov. CYP1-5 isolated from mountain soil.</title>
        <authorList>
            <person name="Songsumanus A."/>
            <person name="Kuncharoen N."/>
            <person name="Kudo T."/>
            <person name="Yuki M."/>
            <person name="Igarashi Y."/>
            <person name="Tanasupawat S."/>
        </authorList>
    </citation>
    <scope>NUCLEOTIDE SEQUENCE [LARGE SCALE GENOMIC DNA]</scope>
    <source>
        <strain evidence="3 4">CYP1-5</strain>
    </source>
</reference>